<protein>
    <submittedName>
        <fullName evidence="3">Uncharacterized protein</fullName>
    </submittedName>
</protein>
<dbReference type="Pfam" id="PF05514">
    <property type="entry name" value="HR_lesion"/>
    <property type="match status" value="1"/>
</dbReference>
<dbReference type="AlphaFoldDB" id="A0A9Q0STX8"/>
<feature type="transmembrane region" description="Helical" evidence="1">
    <location>
        <begin position="115"/>
        <end position="136"/>
    </location>
</feature>
<dbReference type="OrthoDB" id="529675at2759"/>
<feature type="signal peptide" evidence="2">
    <location>
        <begin position="1"/>
        <end position="22"/>
    </location>
</feature>
<organism evidence="3 4">
    <name type="scientific">Salix viminalis</name>
    <name type="common">Common osier</name>
    <name type="synonym">Basket willow</name>
    <dbReference type="NCBI Taxonomy" id="40686"/>
    <lineage>
        <taxon>Eukaryota</taxon>
        <taxon>Viridiplantae</taxon>
        <taxon>Streptophyta</taxon>
        <taxon>Embryophyta</taxon>
        <taxon>Tracheophyta</taxon>
        <taxon>Spermatophyta</taxon>
        <taxon>Magnoliopsida</taxon>
        <taxon>eudicotyledons</taxon>
        <taxon>Gunneridae</taxon>
        <taxon>Pentapetalae</taxon>
        <taxon>rosids</taxon>
        <taxon>fabids</taxon>
        <taxon>Malpighiales</taxon>
        <taxon>Salicaceae</taxon>
        <taxon>Saliceae</taxon>
        <taxon>Salix</taxon>
    </lineage>
</organism>
<dbReference type="SUPFAM" id="SSF53067">
    <property type="entry name" value="Actin-like ATPase domain"/>
    <property type="match status" value="1"/>
</dbReference>
<evidence type="ECO:0000256" key="2">
    <source>
        <dbReference type="SAM" id="SignalP"/>
    </source>
</evidence>
<dbReference type="Proteomes" id="UP001151529">
    <property type="component" value="Chromosome 8"/>
</dbReference>
<feature type="transmembrane region" description="Helical" evidence="1">
    <location>
        <begin position="78"/>
        <end position="103"/>
    </location>
</feature>
<keyword evidence="1" id="KW-0472">Membrane</keyword>
<keyword evidence="1" id="KW-1133">Transmembrane helix</keyword>
<dbReference type="PANTHER" id="PTHR31474">
    <property type="entry name" value="HR-LIKE LESION-INDUCER"/>
    <property type="match status" value="1"/>
</dbReference>
<feature type="chain" id="PRO_5040187618" evidence="2">
    <location>
        <begin position="23"/>
        <end position="287"/>
    </location>
</feature>
<keyword evidence="4" id="KW-1185">Reference proteome</keyword>
<evidence type="ECO:0000313" key="3">
    <source>
        <dbReference type="EMBL" id="KAJ6689265.1"/>
    </source>
</evidence>
<keyword evidence="2" id="KW-0732">Signal</keyword>
<dbReference type="EMBL" id="JAPFFL010000012">
    <property type="protein sequence ID" value="KAJ6689265.1"/>
    <property type="molecule type" value="Genomic_DNA"/>
</dbReference>
<evidence type="ECO:0000313" key="4">
    <source>
        <dbReference type="Proteomes" id="UP001151529"/>
    </source>
</evidence>
<gene>
    <name evidence="3" type="ORF">OIU85_005647</name>
</gene>
<dbReference type="PANTHER" id="PTHR31474:SF4">
    <property type="entry name" value="NICOTIANA LESION-INDUCING LIKE"/>
    <property type="match status" value="1"/>
</dbReference>
<sequence>MGFFSFLGRVLFASLFILSAWQMFNEFGENGGPAVTELIPKLAIFKKHLSSLLGVGIPDIDPSHLVAGMIVLKGLGGFLFVFGNPFGAYLLLIYLAFSSPILYDFYNYEQNESKYIILLNEFLQSVALFGALLFFTGMKNLIPRRQLKKKTPKAKDYLKTVIQFLLAAFLPLHSFTLLYTPSGKSEGFAAGFGNWLSMACIVNMGAQVTSVVCIVNGVALPNTEKTLPFGGEDISRCLIWTQRHHQTWPQVRTDMLTKPIDLLMLNRLKESYCGIKEGKLDAVAEGT</sequence>
<reference evidence="3" key="2">
    <citation type="journal article" date="2023" name="Int. J. Mol. Sci.">
        <title>De Novo Assembly and Annotation of 11 Diverse Shrub Willow (Salix) Genomes Reveals Novel Gene Organization in Sex-Linked Regions.</title>
        <authorList>
            <person name="Hyden B."/>
            <person name="Feng K."/>
            <person name="Yates T.B."/>
            <person name="Jawdy S."/>
            <person name="Cereghino C."/>
            <person name="Smart L.B."/>
            <person name="Muchero W."/>
        </authorList>
    </citation>
    <scope>NUCLEOTIDE SEQUENCE [LARGE SCALE GENOMIC DNA]</scope>
    <source>
        <tissue evidence="3">Shoot tip</tissue>
    </source>
</reference>
<proteinExistence type="predicted"/>
<keyword evidence="1" id="KW-0812">Transmembrane</keyword>
<accession>A0A9Q0STX8</accession>
<name>A0A9Q0STX8_SALVM</name>
<comment type="caution">
    <text evidence="3">The sequence shown here is derived from an EMBL/GenBank/DDBJ whole genome shotgun (WGS) entry which is preliminary data.</text>
</comment>
<dbReference type="Gene3D" id="3.30.420.580">
    <property type="match status" value="1"/>
</dbReference>
<dbReference type="InterPro" id="IPR043129">
    <property type="entry name" value="ATPase_NBD"/>
</dbReference>
<feature type="transmembrane region" description="Helical" evidence="1">
    <location>
        <begin position="157"/>
        <end position="175"/>
    </location>
</feature>
<reference evidence="3" key="1">
    <citation type="submission" date="2022-11" db="EMBL/GenBank/DDBJ databases">
        <authorList>
            <person name="Hyden B.L."/>
            <person name="Feng K."/>
            <person name="Yates T."/>
            <person name="Jawdy S."/>
            <person name="Smart L.B."/>
            <person name="Muchero W."/>
        </authorList>
    </citation>
    <scope>NUCLEOTIDE SEQUENCE</scope>
    <source>
        <tissue evidence="3">Shoot tip</tissue>
    </source>
</reference>
<evidence type="ECO:0000256" key="1">
    <source>
        <dbReference type="SAM" id="Phobius"/>
    </source>
</evidence>
<dbReference type="InterPro" id="IPR008637">
    <property type="entry name" value="HR_lesion"/>
</dbReference>
<feature type="transmembrane region" description="Helical" evidence="1">
    <location>
        <begin position="195"/>
        <end position="219"/>
    </location>
</feature>